<evidence type="ECO:0000313" key="8">
    <source>
        <dbReference type="EMBL" id="EHJ58308.1"/>
    </source>
</evidence>
<protein>
    <recommendedName>
        <fullName evidence="6">Phosphofructokinase</fullName>
    </recommendedName>
</protein>
<name>G6EK90_9SPHN</name>
<keyword evidence="2 6" id="KW-0808">Transferase</keyword>
<dbReference type="eggNOG" id="COG1105">
    <property type="taxonomic scope" value="Bacteria"/>
</dbReference>
<reference evidence="8 9" key="1">
    <citation type="journal article" date="2012" name="J. Bacteriol.">
        <title>Genome sequence of benzo(a)pyrene-degrading bacterium Novosphingobium pentaromativorans US6-1.</title>
        <authorList>
            <person name="Luo Y.R."/>
            <person name="Kang S.G."/>
            <person name="Kim S.J."/>
            <person name="Kim M.R."/>
            <person name="Li N."/>
            <person name="Lee J.H."/>
            <person name="Kwon K.K."/>
        </authorList>
    </citation>
    <scope>NUCLEOTIDE SEQUENCE [LARGE SCALE GENOMIC DNA]</scope>
    <source>
        <strain evidence="8 9">US6-1</strain>
    </source>
</reference>
<keyword evidence="9" id="KW-1185">Reference proteome</keyword>
<dbReference type="CDD" id="cd01164">
    <property type="entry name" value="FruK_PfkB_like"/>
    <property type="match status" value="1"/>
</dbReference>
<keyword evidence="5" id="KW-0067">ATP-binding</keyword>
<evidence type="ECO:0000313" key="9">
    <source>
        <dbReference type="Proteomes" id="UP000004030"/>
    </source>
</evidence>
<evidence type="ECO:0000256" key="6">
    <source>
        <dbReference type="PIRNR" id="PIRNR000535"/>
    </source>
</evidence>
<comment type="caution">
    <text evidence="8">The sequence shown here is derived from an EMBL/GenBank/DDBJ whole genome shotgun (WGS) entry which is preliminary data.</text>
</comment>
<dbReference type="Pfam" id="PF00294">
    <property type="entry name" value="PfkB"/>
    <property type="match status" value="1"/>
</dbReference>
<dbReference type="AlphaFoldDB" id="G6EK90"/>
<dbReference type="GO" id="GO:0005829">
    <property type="term" value="C:cytosol"/>
    <property type="evidence" value="ECO:0007669"/>
    <property type="project" value="TreeGrafter"/>
</dbReference>
<dbReference type="PATRIC" id="fig|1088721.3.peg.4675"/>
<dbReference type="SUPFAM" id="SSF53613">
    <property type="entry name" value="Ribokinase-like"/>
    <property type="match status" value="1"/>
</dbReference>
<evidence type="ECO:0000259" key="7">
    <source>
        <dbReference type="Pfam" id="PF00294"/>
    </source>
</evidence>
<dbReference type="InterPro" id="IPR029056">
    <property type="entry name" value="Ribokinase-like"/>
</dbReference>
<dbReference type="Proteomes" id="UP000004030">
    <property type="component" value="Unassembled WGS sequence"/>
</dbReference>
<gene>
    <name evidence="8" type="ORF">NSU_4761</name>
</gene>
<evidence type="ECO:0000256" key="1">
    <source>
        <dbReference type="ARBA" id="ARBA00010688"/>
    </source>
</evidence>
<dbReference type="PANTHER" id="PTHR46566:SF2">
    <property type="entry name" value="ATP-DEPENDENT 6-PHOSPHOFRUCTOKINASE ISOZYME 2"/>
    <property type="match status" value="1"/>
</dbReference>
<dbReference type="InterPro" id="IPR017583">
    <property type="entry name" value="Tagatose/fructose_Pkinase"/>
</dbReference>
<dbReference type="InterPro" id="IPR011611">
    <property type="entry name" value="PfkB_dom"/>
</dbReference>
<keyword evidence="4 8" id="KW-0418">Kinase</keyword>
<dbReference type="EMBL" id="AGFM01000088">
    <property type="protein sequence ID" value="EHJ58308.1"/>
    <property type="molecule type" value="Genomic_DNA"/>
</dbReference>
<dbReference type="GO" id="GO:0005524">
    <property type="term" value="F:ATP binding"/>
    <property type="evidence" value="ECO:0007669"/>
    <property type="project" value="UniProtKB-KW"/>
</dbReference>
<proteinExistence type="inferred from homology"/>
<dbReference type="FunFam" id="3.40.1190.20:FF:000001">
    <property type="entry name" value="Phosphofructokinase"/>
    <property type="match status" value="1"/>
</dbReference>
<feature type="domain" description="Carbohydrate kinase PfkB" evidence="7">
    <location>
        <begin position="20"/>
        <end position="286"/>
    </location>
</feature>
<organism evidence="8 9">
    <name type="scientific">Novosphingobium pentaromativorans US6-1</name>
    <dbReference type="NCBI Taxonomy" id="1088721"/>
    <lineage>
        <taxon>Bacteria</taxon>
        <taxon>Pseudomonadati</taxon>
        <taxon>Pseudomonadota</taxon>
        <taxon>Alphaproteobacteria</taxon>
        <taxon>Sphingomonadales</taxon>
        <taxon>Sphingomonadaceae</taxon>
        <taxon>Novosphingobium</taxon>
    </lineage>
</organism>
<evidence type="ECO:0000256" key="3">
    <source>
        <dbReference type="ARBA" id="ARBA00022741"/>
    </source>
</evidence>
<evidence type="ECO:0000256" key="4">
    <source>
        <dbReference type="ARBA" id="ARBA00022777"/>
    </source>
</evidence>
<sequence>MTLNPAIDGACAAQEVRHTHKIRTTNERYDAGGGGINVGRVIQRLGGDVIAVYLAGGATGTVLNSLVDQYALPRLCIDIEDHTRISLAVHEASTGREYRFVPEGPHIAETEWQTCLNALESLDFDWLVLSGSLPRGVPEDFYIWAGDVARSRGARVVLDTSGPALARTLASGGIFLVKPSLGEFEQLMGTPLRDPDTLMAAARSLMARGQTTHLAVTMGHDGALLANADEVLRLPAIAVAAQSAVGAGDSFVGAMTHALATGHSAHNAFRYGLAAGTAAVMTPGNDLCHRDDVEQLFARSTQ</sequence>
<evidence type="ECO:0000256" key="5">
    <source>
        <dbReference type="ARBA" id="ARBA00022840"/>
    </source>
</evidence>
<comment type="similarity">
    <text evidence="1 6">Belongs to the carbohydrate kinase PfkB family.</text>
</comment>
<accession>G6EK90</accession>
<dbReference type="NCBIfam" id="TIGR03168">
    <property type="entry name" value="1-PFK"/>
    <property type="match status" value="1"/>
</dbReference>
<dbReference type="Gene3D" id="3.40.1190.20">
    <property type="match status" value="1"/>
</dbReference>
<evidence type="ECO:0000256" key="2">
    <source>
        <dbReference type="ARBA" id="ARBA00022679"/>
    </source>
</evidence>
<keyword evidence="3" id="KW-0547">Nucleotide-binding</keyword>
<dbReference type="GO" id="GO:0003872">
    <property type="term" value="F:6-phosphofructokinase activity"/>
    <property type="evidence" value="ECO:0007669"/>
    <property type="project" value="TreeGrafter"/>
</dbReference>
<dbReference type="PANTHER" id="PTHR46566">
    <property type="entry name" value="1-PHOSPHOFRUCTOKINASE-RELATED"/>
    <property type="match status" value="1"/>
</dbReference>
<dbReference type="PIRSF" id="PIRSF000535">
    <property type="entry name" value="1PFK/6PFK/LacC"/>
    <property type="match status" value="1"/>
</dbReference>